<dbReference type="PANTHER" id="PTHR10746">
    <property type="entry name" value="50S RIBOSOMAL PROTEIN L4"/>
    <property type="match status" value="1"/>
</dbReference>
<evidence type="ECO:0000256" key="4">
    <source>
        <dbReference type="ARBA" id="ARBA00035244"/>
    </source>
</evidence>
<dbReference type="InterPro" id="IPR013005">
    <property type="entry name" value="Ribosomal_uL4-like"/>
</dbReference>
<keyword evidence="3 5" id="KW-0687">Ribonucleoprotein</keyword>
<gene>
    <name evidence="5 7" type="primary">rplD</name>
    <name evidence="7" type="ORF">CM1_00895</name>
</gene>
<dbReference type="Gene3D" id="3.40.1370.10">
    <property type="match status" value="1"/>
</dbReference>
<dbReference type="GeneID" id="99646983"/>
<accession>A0ABC7ZJC3</accession>
<evidence type="ECO:0000256" key="2">
    <source>
        <dbReference type="ARBA" id="ARBA00022980"/>
    </source>
</evidence>
<organism evidence="7 8">
    <name type="scientific">Mycoplasmoides genitalium M6320</name>
    <dbReference type="NCBI Taxonomy" id="662945"/>
    <lineage>
        <taxon>Bacteria</taxon>
        <taxon>Bacillati</taxon>
        <taxon>Mycoplasmatota</taxon>
        <taxon>Mycoplasmoidales</taxon>
        <taxon>Mycoplasmoidaceae</taxon>
        <taxon>Mycoplasmoides</taxon>
    </lineage>
</organism>
<dbReference type="EMBL" id="CP003772">
    <property type="protein sequence ID" value="AFQ03965.1"/>
    <property type="molecule type" value="Genomic_DNA"/>
</dbReference>
<dbReference type="GO" id="GO:1990904">
    <property type="term" value="C:ribonucleoprotein complex"/>
    <property type="evidence" value="ECO:0007669"/>
    <property type="project" value="UniProtKB-KW"/>
</dbReference>
<proteinExistence type="inferred from homology"/>
<evidence type="ECO:0000313" key="7">
    <source>
        <dbReference type="EMBL" id="AFQ03965.1"/>
    </source>
</evidence>
<evidence type="ECO:0000256" key="5">
    <source>
        <dbReference type="HAMAP-Rule" id="MF_01328"/>
    </source>
</evidence>
<evidence type="ECO:0000256" key="6">
    <source>
        <dbReference type="SAM" id="MobiDB-lite"/>
    </source>
</evidence>
<dbReference type="SMR" id="A0ABC7ZJC3"/>
<feature type="compositionally biased region" description="Basic residues" evidence="6">
    <location>
        <begin position="63"/>
        <end position="72"/>
    </location>
</feature>
<dbReference type="SUPFAM" id="SSF52166">
    <property type="entry name" value="Ribosomal protein L4"/>
    <property type="match status" value="1"/>
</dbReference>
<dbReference type="HAMAP" id="MF_01328_B">
    <property type="entry name" value="Ribosomal_uL4_B"/>
    <property type="match status" value="1"/>
</dbReference>
<dbReference type="AlphaFoldDB" id="A0ABC7ZJC3"/>
<dbReference type="GO" id="GO:0006412">
    <property type="term" value="P:translation"/>
    <property type="evidence" value="ECO:0007669"/>
    <property type="project" value="UniProtKB-UniRule"/>
</dbReference>
<keyword evidence="5" id="KW-0699">rRNA-binding</keyword>
<protein>
    <recommendedName>
        <fullName evidence="4 5">Large ribosomal subunit protein uL4</fullName>
    </recommendedName>
</protein>
<dbReference type="PANTHER" id="PTHR10746:SF6">
    <property type="entry name" value="LARGE RIBOSOMAL SUBUNIT PROTEIN UL4M"/>
    <property type="match status" value="1"/>
</dbReference>
<reference evidence="7 8" key="1">
    <citation type="journal article" date="2012" name="J. Bacteriol.">
        <title>Draft Genome Sequences of Four Axenic Mycoplasma genitalium Strains Isolated from Denmark, Japan, and Australia.</title>
        <authorList>
            <person name="McGowin C.L."/>
            <person name="Ma L."/>
            <person name="Jensen J.S."/>
            <person name="Mancuso M.M."/>
            <person name="Hamasuna R."/>
            <person name="Adegboye D."/>
            <person name="Martin D.H."/>
        </authorList>
    </citation>
    <scope>NUCLEOTIDE SEQUENCE [LARGE SCALE GENOMIC DNA]</scope>
    <source>
        <strain evidence="7 8">M6320</strain>
    </source>
</reference>
<feature type="region of interest" description="Disordered" evidence="6">
    <location>
        <begin position="50"/>
        <end position="77"/>
    </location>
</feature>
<evidence type="ECO:0000256" key="3">
    <source>
        <dbReference type="ARBA" id="ARBA00023274"/>
    </source>
</evidence>
<dbReference type="GO" id="GO:0019843">
    <property type="term" value="F:rRNA binding"/>
    <property type="evidence" value="ECO:0007669"/>
    <property type="project" value="UniProtKB-UniRule"/>
</dbReference>
<sequence length="211" mass="23508">MAKLKVIQFDGSFKGEIQPANHLLLKKAVIQPVFDAILLEQAACRQGTHSTLTKGEVSGGGKKPYKQKHTGKARQGSIRNPHYVGGGVVFGPKPNRNYKLKLNKKAYQLALTSAFAQKLNNNQVIVAEAKLFEQTNAKTKKMLTFLKNAKLTEQKLLFVIDTISKPLLLSTNNLKQIVVKQFNKVSVRDLLLAKTIIIEKAAFTKLEERLK</sequence>
<evidence type="ECO:0000256" key="1">
    <source>
        <dbReference type="ARBA" id="ARBA00010528"/>
    </source>
</evidence>
<comment type="subunit">
    <text evidence="5">Part of the 50S ribosomal subunit.</text>
</comment>
<dbReference type="NCBIfam" id="TIGR03953">
    <property type="entry name" value="rplD_bact"/>
    <property type="match status" value="1"/>
</dbReference>
<comment type="function">
    <text evidence="5">One of the primary rRNA binding proteins, this protein initially binds near the 5'-end of the 23S rRNA. It is important during the early stages of 50S assembly. It makes multiple contacts with different domains of the 23S rRNA in the assembled 50S subunit and ribosome.</text>
</comment>
<dbReference type="InterPro" id="IPR023574">
    <property type="entry name" value="Ribosomal_uL4_dom_sf"/>
</dbReference>
<keyword evidence="5" id="KW-0694">RNA-binding</keyword>
<dbReference type="GO" id="GO:0005840">
    <property type="term" value="C:ribosome"/>
    <property type="evidence" value="ECO:0007669"/>
    <property type="project" value="UniProtKB-KW"/>
</dbReference>
<comment type="function">
    <text evidence="5">Forms part of the polypeptide exit tunnel.</text>
</comment>
<evidence type="ECO:0000313" key="8">
    <source>
        <dbReference type="Proteomes" id="UP000005254"/>
    </source>
</evidence>
<dbReference type="Pfam" id="PF00573">
    <property type="entry name" value="Ribosomal_L4"/>
    <property type="match status" value="1"/>
</dbReference>
<name>A0ABC7ZJC3_MYCGT</name>
<dbReference type="KEGG" id="mgx:CM1_00895"/>
<dbReference type="InterPro" id="IPR002136">
    <property type="entry name" value="Ribosomal_uL4"/>
</dbReference>
<dbReference type="RefSeq" id="WP_009885836.1">
    <property type="nucleotide sequence ID" value="NC_018497.1"/>
</dbReference>
<dbReference type="Proteomes" id="UP000005254">
    <property type="component" value="Chromosome"/>
</dbReference>
<keyword evidence="2 5" id="KW-0689">Ribosomal protein</keyword>
<comment type="similarity">
    <text evidence="1 5">Belongs to the universal ribosomal protein uL4 family.</text>
</comment>